<organism evidence="2 3">
    <name type="scientific">Mycena alexandri</name>
    <dbReference type="NCBI Taxonomy" id="1745969"/>
    <lineage>
        <taxon>Eukaryota</taxon>
        <taxon>Fungi</taxon>
        <taxon>Dikarya</taxon>
        <taxon>Basidiomycota</taxon>
        <taxon>Agaricomycotina</taxon>
        <taxon>Agaricomycetes</taxon>
        <taxon>Agaricomycetidae</taxon>
        <taxon>Agaricales</taxon>
        <taxon>Marasmiineae</taxon>
        <taxon>Mycenaceae</taxon>
        <taxon>Mycena</taxon>
    </lineage>
</organism>
<proteinExistence type="predicted"/>
<evidence type="ECO:0000256" key="1">
    <source>
        <dbReference type="SAM" id="MobiDB-lite"/>
    </source>
</evidence>
<evidence type="ECO:0000313" key="2">
    <source>
        <dbReference type="EMBL" id="KAJ7026010.1"/>
    </source>
</evidence>
<dbReference type="EMBL" id="JARJCM010000145">
    <property type="protein sequence ID" value="KAJ7026010.1"/>
    <property type="molecule type" value="Genomic_DNA"/>
</dbReference>
<accession>A0AAD6SEF3</accession>
<sequence length="742" mass="83161">MDLSTVTRADKHSVPPRSTEGLTRIPEALQLMLEPYRAMLPDPRSYGESENGVLLYFQEVAGPYAQLIDKGFPTGALHKSQLRPESIEYLTPHVGELLRFLGLAYVVALEVVSNYGGPMKFPSEAIRTLSLMQKFHCLLEEPSYALGPGLETIMHGWVKLMIGSARQRRVSYSDAIDIPPVRDLAHVPCVPSWTVEEIAVFQKQEATNPWVAEEYWLRERVETCNRAGKELSNVLSSVAGAEWYPMNRAANVPLYFVVCGMSSLPLTQTSDLLGKLHSILPPATGPRMEPGLRTLWVSQIRNLCQGIHDTLGGRIYTDFAAPLRHEIRVAVKILLSNMILIGATKITVESDPSNPAQYYVPGFATLIFAMAEQFVVVSGYDGDEDGASRESIFRALALLQHAMVIHRGYASTPVEAPGYSSVQADPYFYGIGTRTKERQIREALDHGHLLHQFGSDLFRYDPTLGSRAYIIPNCPAEERIVNDTVLVLRSRHVVAPVAASVKIFAEGHYSLGQFQTLFSRYFLPPEGLEFFLQYRLRVFVHTLMRAITHDFVHMNALPIFPISEHRKLRTWIAVLMKHFQLIARTLRYRADQVSGGDLPWARQTFNIPAEASQMFKLAIFLCNFVAFTTSSRLPAELDYPILHPLIEISARQLLLTGTRGDYAEYDEKGRYDPACQLFAQSEPFYASPGGVILSPMPLHTTPLAMGFTDSFAHFEVGRPELLPENSTDTVFGIEYRDGMGLY</sequence>
<dbReference type="AlphaFoldDB" id="A0AAD6SEF3"/>
<protein>
    <submittedName>
        <fullName evidence="2">Uncharacterized protein</fullName>
    </submittedName>
</protein>
<feature type="region of interest" description="Disordered" evidence="1">
    <location>
        <begin position="1"/>
        <end position="20"/>
    </location>
</feature>
<evidence type="ECO:0000313" key="3">
    <source>
        <dbReference type="Proteomes" id="UP001218188"/>
    </source>
</evidence>
<comment type="caution">
    <text evidence="2">The sequence shown here is derived from an EMBL/GenBank/DDBJ whole genome shotgun (WGS) entry which is preliminary data.</text>
</comment>
<reference evidence="2" key="1">
    <citation type="submission" date="2023-03" db="EMBL/GenBank/DDBJ databases">
        <title>Massive genome expansion in bonnet fungi (Mycena s.s.) driven by repeated elements and novel gene families across ecological guilds.</title>
        <authorList>
            <consortium name="Lawrence Berkeley National Laboratory"/>
            <person name="Harder C.B."/>
            <person name="Miyauchi S."/>
            <person name="Viragh M."/>
            <person name="Kuo A."/>
            <person name="Thoen E."/>
            <person name="Andreopoulos B."/>
            <person name="Lu D."/>
            <person name="Skrede I."/>
            <person name="Drula E."/>
            <person name="Henrissat B."/>
            <person name="Morin E."/>
            <person name="Kohler A."/>
            <person name="Barry K."/>
            <person name="LaButti K."/>
            <person name="Morin E."/>
            <person name="Salamov A."/>
            <person name="Lipzen A."/>
            <person name="Mereny Z."/>
            <person name="Hegedus B."/>
            <person name="Baldrian P."/>
            <person name="Stursova M."/>
            <person name="Weitz H."/>
            <person name="Taylor A."/>
            <person name="Grigoriev I.V."/>
            <person name="Nagy L.G."/>
            <person name="Martin F."/>
            <person name="Kauserud H."/>
        </authorList>
    </citation>
    <scope>NUCLEOTIDE SEQUENCE</scope>
    <source>
        <strain evidence="2">CBHHK200</strain>
    </source>
</reference>
<keyword evidence="3" id="KW-1185">Reference proteome</keyword>
<name>A0AAD6SEF3_9AGAR</name>
<dbReference type="Proteomes" id="UP001218188">
    <property type="component" value="Unassembled WGS sequence"/>
</dbReference>
<gene>
    <name evidence="2" type="ORF">C8F04DRAFT_1190927</name>
</gene>